<keyword evidence="1" id="KW-1133">Transmembrane helix</keyword>
<sequence length="79" mass="9168">MDPNTNTNVPFIILCMVQYTAFFKLLMDLLPIRTSNNPTMRPMAQTEEVYVRLNALFARWEPTVPSTVETTIVRYVDNL</sequence>
<evidence type="ECO:0000313" key="2">
    <source>
        <dbReference type="EMBL" id="KTB39340.1"/>
    </source>
</evidence>
<reference evidence="2 3" key="1">
    <citation type="submission" date="2015-12" db="EMBL/GenBank/DDBJ databases">
        <title>Draft genome sequence of Moniliophthora roreri, the causal agent of frosty pod rot of cacao.</title>
        <authorList>
            <person name="Aime M.C."/>
            <person name="Diaz-Valderrama J.R."/>
            <person name="Kijpornyongpan T."/>
            <person name="Phillips-Mora W."/>
        </authorList>
    </citation>
    <scope>NUCLEOTIDE SEQUENCE [LARGE SCALE GENOMIC DNA]</scope>
    <source>
        <strain evidence="2 3">MCA 2952</strain>
    </source>
</reference>
<feature type="transmembrane region" description="Helical" evidence="1">
    <location>
        <begin position="6"/>
        <end position="26"/>
    </location>
</feature>
<accession>A0A0W0FSK0</accession>
<proteinExistence type="predicted"/>
<protein>
    <submittedName>
        <fullName evidence="2">Uncharacterized protein</fullName>
    </submittedName>
</protein>
<dbReference type="EMBL" id="LATX01001687">
    <property type="protein sequence ID" value="KTB39340.1"/>
    <property type="molecule type" value="Genomic_DNA"/>
</dbReference>
<evidence type="ECO:0000256" key="1">
    <source>
        <dbReference type="SAM" id="Phobius"/>
    </source>
</evidence>
<keyword evidence="1" id="KW-0472">Membrane</keyword>
<gene>
    <name evidence="2" type="ORF">WG66_8084</name>
</gene>
<name>A0A0W0FSK0_MONRR</name>
<dbReference type="AlphaFoldDB" id="A0A0W0FSK0"/>
<evidence type="ECO:0000313" key="3">
    <source>
        <dbReference type="Proteomes" id="UP000054988"/>
    </source>
</evidence>
<keyword evidence="1" id="KW-0812">Transmembrane</keyword>
<comment type="caution">
    <text evidence="2">The sequence shown here is derived from an EMBL/GenBank/DDBJ whole genome shotgun (WGS) entry which is preliminary data.</text>
</comment>
<dbReference type="Proteomes" id="UP000054988">
    <property type="component" value="Unassembled WGS sequence"/>
</dbReference>
<organism evidence="2 3">
    <name type="scientific">Moniliophthora roreri</name>
    <name type="common">Frosty pod rot fungus</name>
    <name type="synonym">Monilia roreri</name>
    <dbReference type="NCBI Taxonomy" id="221103"/>
    <lineage>
        <taxon>Eukaryota</taxon>
        <taxon>Fungi</taxon>
        <taxon>Dikarya</taxon>
        <taxon>Basidiomycota</taxon>
        <taxon>Agaricomycotina</taxon>
        <taxon>Agaricomycetes</taxon>
        <taxon>Agaricomycetidae</taxon>
        <taxon>Agaricales</taxon>
        <taxon>Marasmiineae</taxon>
        <taxon>Marasmiaceae</taxon>
        <taxon>Moniliophthora</taxon>
    </lineage>
</organism>